<dbReference type="InterPro" id="IPR051207">
    <property type="entry name" value="ComplexI_NDUFA9_subunit"/>
</dbReference>
<dbReference type="InterPro" id="IPR001509">
    <property type="entry name" value="Epimerase_deHydtase"/>
</dbReference>
<evidence type="ECO:0000313" key="2">
    <source>
        <dbReference type="EMBL" id="VAW77034.1"/>
    </source>
</evidence>
<name>A0A3B0Z6N0_9ZZZZ</name>
<dbReference type="CDD" id="cd05271">
    <property type="entry name" value="NDUFA9_like_SDR_a"/>
    <property type="match status" value="1"/>
</dbReference>
<proteinExistence type="predicted"/>
<protein>
    <submittedName>
        <fullName evidence="2">NAD-dependent epimerase/dehydratase</fullName>
    </submittedName>
</protein>
<dbReference type="SUPFAM" id="SSF51735">
    <property type="entry name" value="NAD(P)-binding Rossmann-fold domains"/>
    <property type="match status" value="1"/>
</dbReference>
<sequence length="319" mass="35007">MAGQKICIIGGTGFIGLHLTNRLTALGHSVSVLTRRPERHRELRVGTRLQLVQVNPYDAGTLSEQLRGSDCVINLVGILNEAGNSTFSRAHVELPRTIIKAMRDTGACRLLHMSALNADVNENRSRYLKTKGEGENLVHQSPGVEVTSFRPSVVFGRGDSFFNRFATFLKLTPPPVFPLACAQARFAPVYVGDVVAAFVHALENPASAGRRIELCGPNEYTLKQLVQYTADLTGNKTYVLSLPGFASRLQARLLGMLPVKPFSLDNYYSLQKNSTCSESAFPAMGINPRSVEAIVPRYLGTANSHARYDKYRAQARRAS</sequence>
<organism evidence="2">
    <name type="scientific">hydrothermal vent metagenome</name>
    <dbReference type="NCBI Taxonomy" id="652676"/>
    <lineage>
        <taxon>unclassified sequences</taxon>
        <taxon>metagenomes</taxon>
        <taxon>ecological metagenomes</taxon>
    </lineage>
</organism>
<accession>A0A3B0Z6N0</accession>
<dbReference type="Gene3D" id="3.40.50.720">
    <property type="entry name" value="NAD(P)-binding Rossmann-like Domain"/>
    <property type="match status" value="1"/>
</dbReference>
<feature type="domain" description="NAD-dependent epimerase/dehydratase" evidence="1">
    <location>
        <begin position="6"/>
        <end position="209"/>
    </location>
</feature>
<dbReference type="PANTHER" id="PTHR12126:SF11">
    <property type="entry name" value="NADH DEHYDROGENASE [UBIQUINONE] 1 ALPHA SUBCOMPLEX SUBUNIT 9, MITOCHONDRIAL"/>
    <property type="match status" value="1"/>
</dbReference>
<gene>
    <name evidence="2" type="ORF">MNBD_GAMMA13-1419</name>
</gene>
<dbReference type="AlphaFoldDB" id="A0A3B0Z6N0"/>
<dbReference type="PANTHER" id="PTHR12126">
    <property type="entry name" value="NADH-UBIQUINONE OXIDOREDUCTASE 39 KDA SUBUNIT-RELATED"/>
    <property type="match status" value="1"/>
</dbReference>
<reference evidence="2" key="1">
    <citation type="submission" date="2018-06" db="EMBL/GenBank/DDBJ databases">
        <authorList>
            <person name="Zhirakovskaya E."/>
        </authorList>
    </citation>
    <scope>NUCLEOTIDE SEQUENCE</scope>
</reference>
<dbReference type="Pfam" id="PF01370">
    <property type="entry name" value="Epimerase"/>
    <property type="match status" value="1"/>
</dbReference>
<dbReference type="GO" id="GO:0044877">
    <property type="term" value="F:protein-containing complex binding"/>
    <property type="evidence" value="ECO:0007669"/>
    <property type="project" value="TreeGrafter"/>
</dbReference>
<dbReference type="InterPro" id="IPR036291">
    <property type="entry name" value="NAD(P)-bd_dom_sf"/>
</dbReference>
<dbReference type="EMBL" id="UOFK01000107">
    <property type="protein sequence ID" value="VAW77034.1"/>
    <property type="molecule type" value="Genomic_DNA"/>
</dbReference>
<evidence type="ECO:0000259" key="1">
    <source>
        <dbReference type="Pfam" id="PF01370"/>
    </source>
</evidence>